<protein>
    <submittedName>
        <fullName evidence="3">Esterase, PHB depolymerase family</fullName>
    </submittedName>
</protein>
<evidence type="ECO:0000313" key="3">
    <source>
        <dbReference type="EMBL" id="SNR77432.1"/>
    </source>
</evidence>
<keyword evidence="4" id="KW-1185">Reference proteome</keyword>
<dbReference type="AlphaFoldDB" id="A0A238Z2D7"/>
<dbReference type="Gene3D" id="3.40.50.1820">
    <property type="entry name" value="alpha/beta hydrolase"/>
    <property type="match status" value="1"/>
</dbReference>
<accession>A0A238Z2D7</accession>
<dbReference type="InterPro" id="IPR010126">
    <property type="entry name" value="Esterase_phb"/>
</dbReference>
<dbReference type="InterPro" id="IPR050955">
    <property type="entry name" value="Plant_Biomass_Hydrol_Est"/>
</dbReference>
<dbReference type="OrthoDB" id="9767239at2"/>
<dbReference type="GO" id="GO:0005576">
    <property type="term" value="C:extracellular region"/>
    <property type="evidence" value="ECO:0007669"/>
    <property type="project" value="InterPro"/>
</dbReference>
<name>A0A238Z2D7_9RHOB</name>
<organism evidence="3 4">
    <name type="scientific">Puniceibacterium sediminis</name>
    <dbReference type="NCBI Taxonomy" id="1608407"/>
    <lineage>
        <taxon>Bacteria</taxon>
        <taxon>Pseudomonadati</taxon>
        <taxon>Pseudomonadota</taxon>
        <taxon>Alphaproteobacteria</taxon>
        <taxon>Rhodobacterales</taxon>
        <taxon>Paracoccaceae</taxon>
        <taxon>Puniceibacterium</taxon>
    </lineage>
</organism>
<evidence type="ECO:0000256" key="2">
    <source>
        <dbReference type="ARBA" id="ARBA00022801"/>
    </source>
</evidence>
<dbReference type="PANTHER" id="PTHR43037:SF1">
    <property type="entry name" value="BLL1128 PROTEIN"/>
    <property type="match status" value="1"/>
</dbReference>
<dbReference type="RefSeq" id="WP_089273223.1">
    <property type="nucleotide sequence ID" value="NZ_FZNN01000022.1"/>
</dbReference>
<gene>
    <name evidence="3" type="ORF">SAMN06265370_12249</name>
</gene>
<dbReference type="Proteomes" id="UP000198417">
    <property type="component" value="Unassembled WGS sequence"/>
</dbReference>
<dbReference type="EMBL" id="FZNN01000022">
    <property type="protein sequence ID" value="SNR77432.1"/>
    <property type="molecule type" value="Genomic_DNA"/>
</dbReference>
<dbReference type="NCBIfam" id="TIGR01840">
    <property type="entry name" value="esterase_phb"/>
    <property type="match status" value="1"/>
</dbReference>
<dbReference type="PANTHER" id="PTHR43037">
    <property type="entry name" value="UNNAMED PRODUCT-RELATED"/>
    <property type="match status" value="1"/>
</dbReference>
<keyword evidence="1" id="KW-0732">Signal</keyword>
<dbReference type="GO" id="GO:0016787">
    <property type="term" value="F:hydrolase activity"/>
    <property type="evidence" value="ECO:0007669"/>
    <property type="project" value="UniProtKB-KW"/>
</dbReference>
<dbReference type="InterPro" id="IPR029058">
    <property type="entry name" value="AB_hydrolase_fold"/>
</dbReference>
<keyword evidence="2" id="KW-0378">Hydrolase</keyword>
<dbReference type="SUPFAM" id="SSF53474">
    <property type="entry name" value="alpha/beta-Hydrolases"/>
    <property type="match status" value="1"/>
</dbReference>
<dbReference type="Pfam" id="PF10503">
    <property type="entry name" value="Esterase_PHB"/>
    <property type="match status" value="1"/>
</dbReference>
<evidence type="ECO:0000313" key="4">
    <source>
        <dbReference type="Proteomes" id="UP000198417"/>
    </source>
</evidence>
<sequence length="358" mass="37086">MKRTVGAPRSTTEDARSAHVSAANDLVNRTLAQHGLASPAGFGGATMQDTLQSMMSKLQGMGGAFGQSTSGVTIEGMLPGSYTCSAGTRRYRTYVPKSADQGASGLVVMLHGCTQNPEDFAIGTGMNALAERHGFVVLYPEQSRGDNAQSCWNWFSIGDQRRDRGEPAILAGMTRQVAQENEVPTGRVFAAGLSAGGAMAVILGETYPEVFSAVGAHSGLPAGAARDVASAFAAMAGNGPDLATPVAGTQTVRTIVFHGTADATVHPMNGERIYQHALNRGAAQTLHSDASGSTGGRSYQRKTVTGTDGAAMLDYWVIDGLGHAWSGGQAAGTYTDAGGPDASAEMVRFFFETDRGAV</sequence>
<reference evidence="3 4" key="1">
    <citation type="submission" date="2017-06" db="EMBL/GenBank/DDBJ databases">
        <authorList>
            <person name="Kim H.J."/>
            <person name="Triplett B.A."/>
        </authorList>
    </citation>
    <scope>NUCLEOTIDE SEQUENCE [LARGE SCALE GENOMIC DNA]</scope>
    <source>
        <strain evidence="3 4">DSM 29052</strain>
    </source>
</reference>
<evidence type="ECO:0000256" key="1">
    <source>
        <dbReference type="ARBA" id="ARBA00022729"/>
    </source>
</evidence>
<proteinExistence type="predicted"/>